<organism evidence="2 3">
    <name type="scientific">Daphnia pulex</name>
    <name type="common">Water flea</name>
    <dbReference type="NCBI Taxonomy" id="6669"/>
    <lineage>
        <taxon>Eukaryota</taxon>
        <taxon>Metazoa</taxon>
        <taxon>Ecdysozoa</taxon>
        <taxon>Arthropoda</taxon>
        <taxon>Crustacea</taxon>
        <taxon>Branchiopoda</taxon>
        <taxon>Diplostraca</taxon>
        <taxon>Cladocera</taxon>
        <taxon>Anomopoda</taxon>
        <taxon>Daphniidae</taxon>
        <taxon>Daphnia</taxon>
    </lineage>
</organism>
<keyword evidence="3" id="KW-1185">Reference proteome</keyword>
<dbReference type="KEGG" id="dpx:DAPPUDRAFT_305366"/>
<proteinExistence type="predicted"/>
<keyword evidence="1" id="KW-1133">Transmembrane helix</keyword>
<evidence type="ECO:0000313" key="3">
    <source>
        <dbReference type="Proteomes" id="UP000000305"/>
    </source>
</evidence>
<feature type="transmembrane region" description="Helical" evidence="1">
    <location>
        <begin position="115"/>
        <end position="134"/>
    </location>
</feature>
<dbReference type="AlphaFoldDB" id="E9GSB6"/>
<accession>E9GSB6</accession>
<name>E9GSB6_DAPPU</name>
<dbReference type="InParanoid" id="E9GSB6"/>
<dbReference type="OrthoDB" id="6343005at2759"/>
<sequence length="160" mass="17675">MQRNQHVALLETQIFMRTFKNVKGVSLKLSHFRVKKKKTHYFFFPCFLSNKNRYMASVVLCVAALLAGIVMAGLASAAFYGLLLKSTTESPLPQTAFVLAQLDDEFTSLKVLEGTLFGCGLASIFVNALSILFLRLNSKIISHEAVISSSSLSTSNANRY</sequence>
<evidence type="ECO:0000256" key="1">
    <source>
        <dbReference type="SAM" id="Phobius"/>
    </source>
</evidence>
<keyword evidence="1" id="KW-0812">Transmembrane</keyword>
<evidence type="ECO:0000313" key="2">
    <source>
        <dbReference type="EMBL" id="EFX77696.1"/>
    </source>
</evidence>
<gene>
    <name evidence="2" type="ORF">DAPPUDRAFT_305366</name>
</gene>
<dbReference type="EMBL" id="GL732561">
    <property type="protein sequence ID" value="EFX77696.1"/>
    <property type="molecule type" value="Genomic_DNA"/>
</dbReference>
<dbReference type="HOGENOM" id="CLU_1653894_0_0_1"/>
<keyword evidence="1" id="KW-0472">Membrane</keyword>
<feature type="transmembrane region" description="Helical" evidence="1">
    <location>
        <begin position="58"/>
        <end position="83"/>
    </location>
</feature>
<protein>
    <submittedName>
        <fullName evidence="2">Uncharacterized protein</fullName>
    </submittedName>
</protein>
<dbReference type="Proteomes" id="UP000000305">
    <property type="component" value="Unassembled WGS sequence"/>
</dbReference>
<reference evidence="2 3" key="1">
    <citation type="journal article" date="2011" name="Science">
        <title>The ecoresponsive genome of Daphnia pulex.</title>
        <authorList>
            <person name="Colbourne J.K."/>
            <person name="Pfrender M.E."/>
            <person name="Gilbert D."/>
            <person name="Thomas W.K."/>
            <person name="Tucker A."/>
            <person name="Oakley T.H."/>
            <person name="Tokishita S."/>
            <person name="Aerts A."/>
            <person name="Arnold G.J."/>
            <person name="Basu M.K."/>
            <person name="Bauer D.J."/>
            <person name="Caceres C.E."/>
            <person name="Carmel L."/>
            <person name="Casola C."/>
            <person name="Choi J.H."/>
            <person name="Detter J.C."/>
            <person name="Dong Q."/>
            <person name="Dusheyko S."/>
            <person name="Eads B.D."/>
            <person name="Frohlich T."/>
            <person name="Geiler-Samerotte K.A."/>
            <person name="Gerlach D."/>
            <person name="Hatcher P."/>
            <person name="Jogdeo S."/>
            <person name="Krijgsveld J."/>
            <person name="Kriventseva E.V."/>
            <person name="Kultz D."/>
            <person name="Laforsch C."/>
            <person name="Lindquist E."/>
            <person name="Lopez J."/>
            <person name="Manak J.R."/>
            <person name="Muller J."/>
            <person name="Pangilinan J."/>
            <person name="Patwardhan R.P."/>
            <person name="Pitluck S."/>
            <person name="Pritham E.J."/>
            <person name="Rechtsteiner A."/>
            <person name="Rho M."/>
            <person name="Rogozin I.B."/>
            <person name="Sakarya O."/>
            <person name="Salamov A."/>
            <person name="Schaack S."/>
            <person name="Shapiro H."/>
            <person name="Shiga Y."/>
            <person name="Skalitzky C."/>
            <person name="Smith Z."/>
            <person name="Souvorov A."/>
            <person name="Sung W."/>
            <person name="Tang Z."/>
            <person name="Tsuchiya D."/>
            <person name="Tu H."/>
            <person name="Vos H."/>
            <person name="Wang M."/>
            <person name="Wolf Y.I."/>
            <person name="Yamagata H."/>
            <person name="Yamada T."/>
            <person name="Ye Y."/>
            <person name="Shaw J.R."/>
            <person name="Andrews J."/>
            <person name="Crease T.J."/>
            <person name="Tang H."/>
            <person name="Lucas S.M."/>
            <person name="Robertson H.M."/>
            <person name="Bork P."/>
            <person name="Koonin E.V."/>
            <person name="Zdobnov E.M."/>
            <person name="Grigoriev I.V."/>
            <person name="Lynch M."/>
            <person name="Boore J.L."/>
        </authorList>
    </citation>
    <scope>NUCLEOTIDE SEQUENCE [LARGE SCALE GENOMIC DNA]</scope>
</reference>